<reference evidence="2 3" key="1">
    <citation type="journal article" date="2014" name="Mol. Ecol.">
        <title>Evolution of Synechococcus.</title>
        <authorList>
            <person name="Dvorak P."/>
            <person name="Casamatta D."/>
            <person name="Hasler P."/>
            <person name="Poulickova A."/>
            <person name="Ondrej V."/>
            <person name="Sanges R."/>
        </authorList>
    </citation>
    <scope>NUCLEOTIDE SEQUENCE [LARGE SCALE GENOMIC DNA]</scope>
    <source>
        <strain evidence="2 3">CAUP A 1101</strain>
    </source>
</reference>
<proteinExistence type="predicted"/>
<comment type="caution">
    <text evidence="2">The sequence shown here is derived from an EMBL/GenBank/DDBJ whole genome shotgun (WGS) entry which is preliminary data.</text>
</comment>
<dbReference type="InterPro" id="IPR008538">
    <property type="entry name" value="Uma2"/>
</dbReference>
<organism evidence="2 3">
    <name type="scientific">Neosynechococcus sphagnicola sy1</name>
    <dbReference type="NCBI Taxonomy" id="1497020"/>
    <lineage>
        <taxon>Bacteria</taxon>
        <taxon>Bacillati</taxon>
        <taxon>Cyanobacteriota</taxon>
        <taxon>Cyanophyceae</taxon>
        <taxon>Neosynechococcales</taxon>
        <taxon>Neosynechococcaceae</taxon>
        <taxon>Neosynechococcus</taxon>
    </lineage>
</organism>
<dbReference type="SUPFAM" id="SSF52980">
    <property type="entry name" value="Restriction endonuclease-like"/>
    <property type="match status" value="1"/>
</dbReference>
<dbReference type="STRING" id="1497020.DO97_07105"/>
<accession>A0A098TJY9</accession>
<evidence type="ECO:0000313" key="2">
    <source>
        <dbReference type="EMBL" id="KGF72619.1"/>
    </source>
</evidence>
<dbReference type="InterPro" id="IPR011335">
    <property type="entry name" value="Restrct_endonuc-II-like"/>
</dbReference>
<dbReference type="Proteomes" id="UP000030170">
    <property type="component" value="Unassembled WGS sequence"/>
</dbReference>
<feature type="domain" description="Putative restriction endonuclease" evidence="1">
    <location>
        <begin position="11"/>
        <end position="181"/>
    </location>
</feature>
<keyword evidence="3" id="KW-1185">Reference proteome</keyword>
<dbReference type="Pfam" id="PF05685">
    <property type="entry name" value="Uma2"/>
    <property type="match status" value="1"/>
</dbReference>
<gene>
    <name evidence="2" type="ORF">DO97_07105</name>
</gene>
<dbReference type="PANTHER" id="PTHR34107">
    <property type="entry name" value="SLL0198 PROTEIN-RELATED"/>
    <property type="match status" value="1"/>
</dbReference>
<dbReference type="PANTHER" id="PTHR34107:SF1">
    <property type="entry name" value="SLL0198 PROTEIN"/>
    <property type="match status" value="1"/>
</dbReference>
<dbReference type="RefSeq" id="WP_036533295.1">
    <property type="nucleotide sequence ID" value="NZ_JJML01000022.1"/>
</dbReference>
<dbReference type="InterPro" id="IPR012296">
    <property type="entry name" value="Nuclease_put_TT1808"/>
</dbReference>
<evidence type="ECO:0000313" key="3">
    <source>
        <dbReference type="Proteomes" id="UP000030170"/>
    </source>
</evidence>
<dbReference type="CDD" id="cd06260">
    <property type="entry name" value="DUF820-like"/>
    <property type="match status" value="1"/>
</dbReference>
<dbReference type="AlphaFoldDB" id="A0A098TJY9"/>
<name>A0A098TJY9_9CYAN</name>
<protein>
    <recommendedName>
        <fullName evidence="1">Putative restriction endonuclease domain-containing protein</fullName>
    </recommendedName>
</protein>
<dbReference type="Gene3D" id="3.90.1570.10">
    <property type="entry name" value="tt1808, chain A"/>
    <property type="match status" value="1"/>
</dbReference>
<dbReference type="OrthoDB" id="422405at2"/>
<evidence type="ECO:0000259" key="1">
    <source>
        <dbReference type="Pfam" id="PF05685"/>
    </source>
</evidence>
<sequence length="189" mass="21219">MVPTLAQPLTLQEFLALPEGDVIYEFVDGQAVPKLSDPDMSPKYFHSSVTGILFVLLHQWSQGRGRTRIEWAVSLVRQEQAWVPVPDLTYISYDRLPLTWGEDAPCPVPPELTIEIISPGQTFGAMLEKVTHYLLAGILRAWVVDTQAHSITVFFPDQLPRTYTGNTSLSDPLLEGLKLTAREVFQDLQ</sequence>
<dbReference type="EMBL" id="JJML01000022">
    <property type="protein sequence ID" value="KGF72619.1"/>
    <property type="molecule type" value="Genomic_DNA"/>
</dbReference>